<gene>
    <name evidence="2" type="ORF">J2Z20_000274</name>
</gene>
<evidence type="ECO:0000313" key="3">
    <source>
        <dbReference type="Proteomes" id="UP001519273"/>
    </source>
</evidence>
<feature type="transmembrane region" description="Helical" evidence="1">
    <location>
        <begin position="245"/>
        <end position="264"/>
    </location>
</feature>
<feature type="transmembrane region" description="Helical" evidence="1">
    <location>
        <begin position="85"/>
        <end position="102"/>
    </location>
</feature>
<evidence type="ECO:0000256" key="1">
    <source>
        <dbReference type="SAM" id="Phobius"/>
    </source>
</evidence>
<keyword evidence="3" id="KW-1185">Reference proteome</keyword>
<dbReference type="EMBL" id="JAGGKP010000001">
    <property type="protein sequence ID" value="MBP1935413.1"/>
    <property type="molecule type" value="Genomic_DNA"/>
</dbReference>
<sequence length="274" mass="32110">MDQEKRKMIYTEIENWQRNRLLPDQYSEFLLNLYDENQSGKDNHLLSLSSLMQGNIRSWLSAFGISSWICFVGFYFSVFSWPMQIFTALVFIGLCYAYAFVWRHTRITTSYTLTGMASFLLLGFGIWLIDLHQINFKLGSIILLLLCSLTWTILGYLMDIGLLHYFGFIGWALLYAALFYHAVPDASWWQVQMLWLPLSVLMIWFSWLVHHKDHKLPSVYFIVGITLWFMPEADLTILRGHSPEVMGLLSFIKIAIAFSLLFNLRKKWIAWVVS</sequence>
<name>A0ABS4GYS0_9BACL</name>
<dbReference type="RefSeq" id="WP_209844634.1">
    <property type="nucleotide sequence ID" value="NZ_CBCRVE010000001.1"/>
</dbReference>
<comment type="caution">
    <text evidence="2">The sequence shown here is derived from an EMBL/GenBank/DDBJ whole genome shotgun (WGS) entry which is preliminary data.</text>
</comment>
<dbReference type="Proteomes" id="UP001519273">
    <property type="component" value="Unassembled WGS sequence"/>
</dbReference>
<feature type="transmembrane region" description="Helical" evidence="1">
    <location>
        <begin position="189"/>
        <end position="209"/>
    </location>
</feature>
<evidence type="ECO:0008006" key="4">
    <source>
        <dbReference type="Google" id="ProtNLM"/>
    </source>
</evidence>
<feature type="transmembrane region" description="Helical" evidence="1">
    <location>
        <begin position="141"/>
        <end position="158"/>
    </location>
</feature>
<keyword evidence="1" id="KW-0812">Transmembrane</keyword>
<organism evidence="2 3">
    <name type="scientific">Paenibacillus sediminis</name>
    <dbReference type="NCBI Taxonomy" id="664909"/>
    <lineage>
        <taxon>Bacteria</taxon>
        <taxon>Bacillati</taxon>
        <taxon>Bacillota</taxon>
        <taxon>Bacilli</taxon>
        <taxon>Bacillales</taxon>
        <taxon>Paenibacillaceae</taxon>
        <taxon>Paenibacillus</taxon>
    </lineage>
</organism>
<keyword evidence="1" id="KW-1133">Transmembrane helix</keyword>
<feature type="transmembrane region" description="Helical" evidence="1">
    <location>
        <begin position="109"/>
        <end position="129"/>
    </location>
</feature>
<evidence type="ECO:0000313" key="2">
    <source>
        <dbReference type="EMBL" id="MBP1935413.1"/>
    </source>
</evidence>
<feature type="transmembrane region" description="Helical" evidence="1">
    <location>
        <begin position="165"/>
        <end position="183"/>
    </location>
</feature>
<accession>A0ABS4GYS0</accession>
<feature type="transmembrane region" description="Helical" evidence="1">
    <location>
        <begin position="216"/>
        <end position="233"/>
    </location>
</feature>
<feature type="transmembrane region" description="Helical" evidence="1">
    <location>
        <begin position="59"/>
        <end position="79"/>
    </location>
</feature>
<proteinExistence type="predicted"/>
<reference evidence="2 3" key="1">
    <citation type="submission" date="2021-03" db="EMBL/GenBank/DDBJ databases">
        <title>Genomic Encyclopedia of Type Strains, Phase IV (KMG-IV): sequencing the most valuable type-strain genomes for metagenomic binning, comparative biology and taxonomic classification.</title>
        <authorList>
            <person name="Goeker M."/>
        </authorList>
    </citation>
    <scope>NUCLEOTIDE SEQUENCE [LARGE SCALE GENOMIC DNA]</scope>
    <source>
        <strain evidence="2 3">DSM 23491</strain>
    </source>
</reference>
<keyword evidence="1" id="KW-0472">Membrane</keyword>
<protein>
    <recommendedName>
        <fullName evidence="4">DUF2157 domain-containing protein</fullName>
    </recommendedName>
</protein>